<dbReference type="Proteomes" id="UP000093501">
    <property type="component" value="Unassembled WGS sequence"/>
</dbReference>
<dbReference type="SMART" id="SM00563">
    <property type="entry name" value="PlsC"/>
    <property type="match status" value="1"/>
</dbReference>
<sequence>MWYRFFKALIFHPLVRFGYRAKVIGAENFPRTGGAILVSNHIGALDSLVVPAMMPRPLTFPAKAELFTGQGGVGAKIIAWFLKVVGMVPMDRSGGRASADALGAISDQLAAGHVVAIYPEGTRSPDGRLYKGKTGMARIALQNDVPIIPVGVVGTKSYKGPFGIPWAKRPVVRIGKPLRFPEFAHVPGNTKVLRWVTDEVLASIQALTGQEYVDVYATRVKSGDLKDGGSDAFVLPRPGGGDKPQLEPRDAGA</sequence>
<comment type="caution">
    <text evidence="4">The sequence shown here is derived from an EMBL/GenBank/DDBJ whole genome shotgun (WGS) entry which is preliminary data.</text>
</comment>
<dbReference type="InterPro" id="IPR002123">
    <property type="entry name" value="Plipid/glycerol_acylTrfase"/>
</dbReference>
<accession>A0A1C0AHY1</accession>
<feature type="region of interest" description="Disordered" evidence="3">
    <location>
        <begin position="228"/>
        <end position="253"/>
    </location>
</feature>
<gene>
    <name evidence="4" type="ORF">BCR15_08515</name>
</gene>
<dbReference type="PANTHER" id="PTHR10434:SF11">
    <property type="entry name" value="1-ACYL-SN-GLYCEROL-3-PHOSPHATE ACYLTRANSFERASE"/>
    <property type="match status" value="1"/>
</dbReference>
<keyword evidence="5" id="KW-1185">Reference proteome</keyword>
<name>A0A1C0AHY1_9ACTN</name>
<dbReference type="PANTHER" id="PTHR10434">
    <property type="entry name" value="1-ACYL-SN-GLYCEROL-3-PHOSPHATE ACYLTRANSFERASE"/>
    <property type="match status" value="1"/>
</dbReference>
<dbReference type="CDD" id="cd07989">
    <property type="entry name" value="LPLAT_AGPAT-like"/>
    <property type="match status" value="1"/>
</dbReference>
<dbReference type="GO" id="GO:0005886">
    <property type="term" value="C:plasma membrane"/>
    <property type="evidence" value="ECO:0007669"/>
    <property type="project" value="TreeGrafter"/>
</dbReference>
<evidence type="ECO:0000256" key="2">
    <source>
        <dbReference type="ARBA" id="ARBA00023315"/>
    </source>
</evidence>
<evidence type="ECO:0000313" key="4">
    <source>
        <dbReference type="EMBL" id="OCL31666.1"/>
    </source>
</evidence>
<feature type="compositionally biased region" description="Basic and acidic residues" evidence="3">
    <location>
        <begin position="244"/>
        <end position="253"/>
    </location>
</feature>
<dbReference type="GO" id="GO:0006654">
    <property type="term" value="P:phosphatidic acid biosynthetic process"/>
    <property type="evidence" value="ECO:0007669"/>
    <property type="project" value="TreeGrafter"/>
</dbReference>
<reference evidence="5" key="1">
    <citation type="submission" date="2016-07" db="EMBL/GenBank/DDBJ databases">
        <authorList>
            <person name="Florea S."/>
            <person name="Webb J.S."/>
            <person name="Jaromczyk J."/>
            <person name="Schardl C.L."/>
        </authorList>
    </citation>
    <scope>NUCLEOTIDE SEQUENCE [LARGE SCALE GENOMIC DNA]</scope>
    <source>
        <strain evidence="5">IPBSL-7</strain>
    </source>
</reference>
<dbReference type="SUPFAM" id="SSF69593">
    <property type="entry name" value="Glycerol-3-phosphate (1)-acyltransferase"/>
    <property type="match status" value="1"/>
</dbReference>
<dbReference type="EMBL" id="MBQD01000025">
    <property type="protein sequence ID" value="OCL31666.1"/>
    <property type="molecule type" value="Genomic_DNA"/>
</dbReference>
<organism evidence="4 5">
    <name type="scientific">Tessaracoccus lapidicaptus</name>
    <dbReference type="NCBI Taxonomy" id="1427523"/>
    <lineage>
        <taxon>Bacteria</taxon>
        <taxon>Bacillati</taxon>
        <taxon>Actinomycetota</taxon>
        <taxon>Actinomycetes</taxon>
        <taxon>Propionibacteriales</taxon>
        <taxon>Propionibacteriaceae</taxon>
        <taxon>Tessaracoccus</taxon>
    </lineage>
</organism>
<evidence type="ECO:0000313" key="5">
    <source>
        <dbReference type="Proteomes" id="UP000093501"/>
    </source>
</evidence>
<dbReference type="RefSeq" id="WP_068752443.1">
    <property type="nucleotide sequence ID" value="NZ_JBDXXE010000022.1"/>
</dbReference>
<keyword evidence="2 4" id="KW-0012">Acyltransferase</keyword>
<proteinExistence type="predicted"/>
<keyword evidence="1 4" id="KW-0808">Transferase</keyword>
<evidence type="ECO:0000256" key="3">
    <source>
        <dbReference type="SAM" id="MobiDB-lite"/>
    </source>
</evidence>
<dbReference type="GO" id="GO:0003841">
    <property type="term" value="F:1-acylglycerol-3-phosphate O-acyltransferase activity"/>
    <property type="evidence" value="ECO:0007669"/>
    <property type="project" value="TreeGrafter"/>
</dbReference>
<protein>
    <submittedName>
        <fullName evidence="4">Acyltransferase</fullName>
    </submittedName>
</protein>
<evidence type="ECO:0000256" key="1">
    <source>
        <dbReference type="ARBA" id="ARBA00022679"/>
    </source>
</evidence>
<dbReference type="AlphaFoldDB" id="A0A1C0AHY1"/>
<dbReference type="Pfam" id="PF01553">
    <property type="entry name" value="Acyltransferase"/>
    <property type="match status" value="1"/>
</dbReference>